<dbReference type="RefSeq" id="YP_008853840.1">
    <property type="nucleotide sequence ID" value="NC_022916.1"/>
</dbReference>
<dbReference type="KEGG" id="vg:17699728"/>
<dbReference type="GeneID" id="17699728"/>
<organism evidence="2 3">
    <name type="scientific">Burkholderia phage JG068</name>
    <dbReference type="NCBI Taxonomy" id="1401297"/>
    <lineage>
        <taxon>Viruses</taxon>
        <taxon>Duplodnaviria</taxon>
        <taxon>Heunggongvirae</taxon>
        <taxon>Uroviricota</taxon>
        <taxon>Caudoviricetes</taxon>
        <taxon>Autographivirales</taxon>
        <taxon>Autonotataviridae</taxon>
        <taxon>Mguuvirus</taxon>
        <taxon>Mguuvirus JG068</taxon>
    </lineage>
</organism>
<proteinExistence type="predicted"/>
<protein>
    <submittedName>
        <fullName evidence="2">Uncharacterized protein</fullName>
    </submittedName>
</protein>
<accession>U3PCH8</accession>
<sequence length="64" mass="7493">MASKAARKARQYETKRQKLAFSKQPEARKARQAMASSWIKREQQPGNFHRPDGRHVMPAWNDAR</sequence>
<evidence type="ECO:0000256" key="1">
    <source>
        <dbReference type="SAM" id="MobiDB-lite"/>
    </source>
</evidence>
<dbReference type="Proteomes" id="UP000016892">
    <property type="component" value="Segment"/>
</dbReference>
<name>U3PCH8_9CAUD</name>
<dbReference type="EMBL" id="KC853746">
    <property type="protein sequence ID" value="AGW43583.1"/>
    <property type="molecule type" value="Genomic_DNA"/>
</dbReference>
<keyword evidence="3" id="KW-1185">Reference proteome</keyword>
<feature type="region of interest" description="Disordered" evidence="1">
    <location>
        <begin position="1"/>
        <end position="64"/>
    </location>
</feature>
<reference evidence="2 3" key="1">
    <citation type="journal article" date="2013" name="BMC Genomics">
        <title>Genomic characterization of JG068, a novel virulent podovirus active against Burkholderia cenocepacia.</title>
        <authorList>
            <person name="Lynch K.H."/>
            <person name="Abdu A.H."/>
            <person name="Schobert M."/>
            <person name="Dennis J.J."/>
        </authorList>
    </citation>
    <scope>NUCLEOTIDE SEQUENCE [LARGE SCALE GENOMIC DNA]</scope>
</reference>
<feature type="compositionally biased region" description="Basic and acidic residues" evidence="1">
    <location>
        <begin position="39"/>
        <end position="55"/>
    </location>
</feature>
<evidence type="ECO:0000313" key="3">
    <source>
        <dbReference type="Proteomes" id="UP000016892"/>
    </source>
</evidence>
<evidence type="ECO:0000313" key="2">
    <source>
        <dbReference type="EMBL" id="AGW43583.1"/>
    </source>
</evidence>
<gene>
    <name evidence="2" type="ORF">JG068_01</name>
</gene>